<gene>
    <name evidence="2" type="ORF">SAMN05216215_101825</name>
</gene>
<dbReference type="CDD" id="cd01651">
    <property type="entry name" value="RT_G2_intron"/>
    <property type="match status" value="1"/>
</dbReference>
<protein>
    <submittedName>
        <fullName evidence="2">Group II intron reverse transcriptase/maturase</fullName>
    </submittedName>
</protein>
<evidence type="ECO:0000259" key="1">
    <source>
        <dbReference type="PROSITE" id="PS50878"/>
    </source>
</evidence>
<accession>A0A1H3G3J2</accession>
<dbReference type="InterPro" id="IPR049030">
    <property type="entry name" value="AI2M-like_HNH"/>
</dbReference>
<dbReference type="InterPro" id="IPR024937">
    <property type="entry name" value="Domain_X"/>
</dbReference>
<dbReference type="InterPro" id="IPR000477">
    <property type="entry name" value="RT_dom"/>
</dbReference>
<evidence type="ECO:0000313" key="3">
    <source>
        <dbReference type="Proteomes" id="UP000199529"/>
    </source>
</evidence>
<keyword evidence="2" id="KW-0548">Nucleotidyltransferase</keyword>
<keyword evidence="2" id="KW-0695">RNA-directed DNA polymerase</keyword>
<evidence type="ECO:0000313" key="2">
    <source>
        <dbReference type="EMBL" id="SDX97655.1"/>
    </source>
</evidence>
<dbReference type="Proteomes" id="UP000199529">
    <property type="component" value="Unassembled WGS sequence"/>
</dbReference>
<keyword evidence="2" id="KW-0808">Transferase</keyword>
<dbReference type="PANTHER" id="PTHR34047">
    <property type="entry name" value="NUCLEAR INTRON MATURASE 1, MITOCHONDRIAL-RELATED"/>
    <property type="match status" value="1"/>
</dbReference>
<dbReference type="InterPro" id="IPR043502">
    <property type="entry name" value="DNA/RNA_pol_sf"/>
</dbReference>
<dbReference type="GO" id="GO:0003964">
    <property type="term" value="F:RNA-directed DNA polymerase activity"/>
    <property type="evidence" value="ECO:0007669"/>
    <property type="project" value="UniProtKB-KW"/>
</dbReference>
<keyword evidence="3" id="KW-1185">Reference proteome</keyword>
<dbReference type="STRING" id="418495.SAMN05216215_101825"/>
<organism evidence="2 3">
    <name type="scientific">Saccharopolyspora shandongensis</name>
    <dbReference type="NCBI Taxonomy" id="418495"/>
    <lineage>
        <taxon>Bacteria</taxon>
        <taxon>Bacillati</taxon>
        <taxon>Actinomycetota</taxon>
        <taxon>Actinomycetes</taxon>
        <taxon>Pseudonocardiales</taxon>
        <taxon>Pseudonocardiaceae</taxon>
        <taxon>Saccharopolyspora</taxon>
    </lineage>
</organism>
<dbReference type="AlphaFoldDB" id="A0A1H3G3J2"/>
<dbReference type="PROSITE" id="PS50878">
    <property type="entry name" value="RT_POL"/>
    <property type="match status" value="1"/>
</dbReference>
<sequence length="593" mass="67911">MQSAETVLGVLRERGRRGLPCDELYRQLFNPQLYLLAYGRIYSNHGAMTPGTSGETVDGMSLGKIERIIDALRHERYRFSPTRRIYIPKKNGKRRPLGLPSWSDKLVGEAVRLLLEAYYEPTFSDRSHGFRPGRGCHTALRDVANTWTGTTWFIEGDVSDCFGSFDHQIMLSRLAEKIQDNRFLRLMRNMLKAGYLEDWVWNATLSGVPQGGVVSPVMSNIYLHRLDEFVETLLIPEYTRGRIRKQDTEYARVRAARDRAHKRGDRVTARELRKQLRGMPSGDPRDPGFRRLHYVRYADDTLFGFAGPKAEAEEIKQRLTTFLHDDLKLELSSEKTLITHARTGSAKFLGYEITVLHNDRKVTRGRRSANGVVSLRVPESVIKTKKAPYLSRGKPERRPHLINEDDHTIVNTYGAEWRGIVQYYLLAGNVHRLYRLLWVMETSLLKTLANKHRSSVSTMARKCAATVNTPHGLRKCFEARFERSGRKPLVARFGGIPLRRQKDTAISDRVLVPGVVRHKELVTRLLADRCELCKGTDGISVHHVRQLADLDRPGQPQPEWAQLMARRRRKTLVVCRECHNAIHSGQPAPRLTQ</sequence>
<dbReference type="GO" id="GO:0006397">
    <property type="term" value="P:mRNA processing"/>
    <property type="evidence" value="ECO:0007669"/>
    <property type="project" value="InterPro"/>
</dbReference>
<dbReference type="Pfam" id="PF01348">
    <property type="entry name" value="Intron_maturas2"/>
    <property type="match status" value="1"/>
</dbReference>
<dbReference type="SUPFAM" id="SSF56672">
    <property type="entry name" value="DNA/RNA polymerases"/>
    <property type="match status" value="1"/>
</dbReference>
<proteinExistence type="predicted"/>
<dbReference type="Pfam" id="PF21368">
    <property type="entry name" value="AI2M-like_HNH"/>
    <property type="match status" value="1"/>
</dbReference>
<dbReference type="Pfam" id="PF00078">
    <property type="entry name" value="RVT_1"/>
    <property type="match status" value="1"/>
</dbReference>
<dbReference type="PANTHER" id="PTHR34047:SF8">
    <property type="entry name" value="PROTEIN YKFC"/>
    <property type="match status" value="1"/>
</dbReference>
<dbReference type="RefSeq" id="WP_177226576.1">
    <property type="nucleotide sequence ID" value="NZ_FNOK01000018.1"/>
</dbReference>
<dbReference type="EMBL" id="FNOK01000018">
    <property type="protein sequence ID" value="SDX97655.1"/>
    <property type="molecule type" value="Genomic_DNA"/>
</dbReference>
<name>A0A1H3G3J2_9PSEU</name>
<dbReference type="InterPro" id="IPR051083">
    <property type="entry name" value="GrpII_Intron_Splice-Mob/Def"/>
</dbReference>
<feature type="domain" description="Reverse transcriptase" evidence="1">
    <location>
        <begin position="68"/>
        <end position="353"/>
    </location>
</feature>
<reference evidence="3" key="1">
    <citation type="submission" date="2016-10" db="EMBL/GenBank/DDBJ databases">
        <authorList>
            <person name="Varghese N."/>
            <person name="Submissions S."/>
        </authorList>
    </citation>
    <scope>NUCLEOTIDE SEQUENCE [LARGE SCALE GENOMIC DNA]</scope>
    <source>
        <strain evidence="3">CGMCC 4.3530</strain>
    </source>
</reference>